<name>A0ABW0EEH8_9PSEU</name>
<keyword evidence="3" id="KW-1185">Reference proteome</keyword>
<dbReference type="EMBL" id="JBHSKF010000001">
    <property type="protein sequence ID" value="MFC5285812.1"/>
    <property type="molecule type" value="Genomic_DNA"/>
</dbReference>
<gene>
    <name evidence="2" type="ORF">ACFPM7_02000</name>
</gene>
<sequence length="188" mass="21225">MRKIIASVNMSLDGVIDHQEQWHFQYFGDDAGTFAMNQLFASDALLMGRRTYDGFAEAWPNMEEQTGDFGVRMNSLPHYVVSDSIEKAEWGTSTIIRRADLVSEITKLKQQDGQDILMYGYGPVAHTLIQAGLLDEIRVWLHPILAGHGDKQDIFYRDGSIVALDHFDTQRLSTGINIMFFRPAAPEA</sequence>
<dbReference type="Pfam" id="PF01872">
    <property type="entry name" value="RibD_C"/>
    <property type="match status" value="1"/>
</dbReference>
<dbReference type="RefSeq" id="WP_378243097.1">
    <property type="nucleotide sequence ID" value="NZ_JBHSKF010000001.1"/>
</dbReference>
<dbReference type="SUPFAM" id="SSF53597">
    <property type="entry name" value="Dihydrofolate reductase-like"/>
    <property type="match status" value="1"/>
</dbReference>
<accession>A0ABW0EEH8</accession>
<dbReference type="InterPro" id="IPR024072">
    <property type="entry name" value="DHFR-like_dom_sf"/>
</dbReference>
<dbReference type="PANTHER" id="PTHR38011:SF11">
    <property type="entry name" value="2,5-DIAMINO-6-RIBOSYLAMINO-4(3H)-PYRIMIDINONE 5'-PHOSPHATE REDUCTASE"/>
    <property type="match status" value="1"/>
</dbReference>
<evidence type="ECO:0000313" key="3">
    <source>
        <dbReference type="Proteomes" id="UP001596157"/>
    </source>
</evidence>
<evidence type="ECO:0000313" key="2">
    <source>
        <dbReference type="EMBL" id="MFC5285812.1"/>
    </source>
</evidence>
<feature type="domain" description="Bacterial bifunctional deaminase-reductase C-terminal" evidence="1">
    <location>
        <begin position="2"/>
        <end position="176"/>
    </location>
</feature>
<dbReference type="InterPro" id="IPR002734">
    <property type="entry name" value="RibDG_C"/>
</dbReference>
<proteinExistence type="predicted"/>
<evidence type="ECO:0000259" key="1">
    <source>
        <dbReference type="Pfam" id="PF01872"/>
    </source>
</evidence>
<reference evidence="3" key="1">
    <citation type="journal article" date="2019" name="Int. J. Syst. Evol. Microbiol.">
        <title>The Global Catalogue of Microorganisms (GCM) 10K type strain sequencing project: providing services to taxonomists for standard genome sequencing and annotation.</title>
        <authorList>
            <consortium name="The Broad Institute Genomics Platform"/>
            <consortium name="The Broad Institute Genome Sequencing Center for Infectious Disease"/>
            <person name="Wu L."/>
            <person name="Ma J."/>
        </authorList>
    </citation>
    <scope>NUCLEOTIDE SEQUENCE [LARGE SCALE GENOMIC DNA]</scope>
    <source>
        <strain evidence="3">CCUG 59778</strain>
    </source>
</reference>
<comment type="caution">
    <text evidence="2">The sequence shown here is derived from an EMBL/GenBank/DDBJ whole genome shotgun (WGS) entry which is preliminary data.</text>
</comment>
<dbReference type="InterPro" id="IPR050765">
    <property type="entry name" value="Riboflavin_Biosynth_HTPR"/>
</dbReference>
<protein>
    <submittedName>
        <fullName evidence="2">Dihydrofolate reductase family protein</fullName>
    </submittedName>
</protein>
<dbReference type="Gene3D" id="3.40.430.10">
    <property type="entry name" value="Dihydrofolate Reductase, subunit A"/>
    <property type="match status" value="1"/>
</dbReference>
<dbReference type="Proteomes" id="UP001596157">
    <property type="component" value="Unassembled WGS sequence"/>
</dbReference>
<dbReference type="PANTHER" id="PTHR38011">
    <property type="entry name" value="DIHYDROFOLATE REDUCTASE FAMILY PROTEIN (AFU_ORTHOLOGUE AFUA_8G06820)"/>
    <property type="match status" value="1"/>
</dbReference>
<organism evidence="2 3">
    <name type="scientific">Actinokineospora guangxiensis</name>
    <dbReference type="NCBI Taxonomy" id="1490288"/>
    <lineage>
        <taxon>Bacteria</taxon>
        <taxon>Bacillati</taxon>
        <taxon>Actinomycetota</taxon>
        <taxon>Actinomycetes</taxon>
        <taxon>Pseudonocardiales</taxon>
        <taxon>Pseudonocardiaceae</taxon>
        <taxon>Actinokineospora</taxon>
    </lineage>
</organism>